<dbReference type="InterPro" id="IPR001647">
    <property type="entry name" value="HTH_TetR"/>
</dbReference>
<evidence type="ECO:0000256" key="3">
    <source>
        <dbReference type="ARBA" id="ARBA00023163"/>
    </source>
</evidence>
<keyword evidence="2 4" id="KW-0238">DNA-binding</keyword>
<organism evidence="6 7">
    <name type="scientific">Actinophytocola algeriensis</name>
    <dbReference type="NCBI Taxonomy" id="1768010"/>
    <lineage>
        <taxon>Bacteria</taxon>
        <taxon>Bacillati</taxon>
        <taxon>Actinomycetota</taxon>
        <taxon>Actinomycetes</taxon>
        <taxon>Pseudonocardiales</taxon>
        <taxon>Pseudonocardiaceae</taxon>
    </lineage>
</organism>
<keyword evidence="1" id="KW-0805">Transcription regulation</keyword>
<dbReference type="InterPro" id="IPR050109">
    <property type="entry name" value="HTH-type_TetR-like_transc_reg"/>
</dbReference>
<protein>
    <submittedName>
        <fullName evidence="6">AcrR family transcriptional regulator</fullName>
    </submittedName>
</protein>
<feature type="domain" description="HTH tetR-type" evidence="5">
    <location>
        <begin position="21"/>
        <end position="81"/>
    </location>
</feature>
<evidence type="ECO:0000256" key="1">
    <source>
        <dbReference type="ARBA" id="ARBA00023015"/>
    </source>
</evidence>
<accession>A0A7W7Q7B2</accession>
<sequence length="211" mass="23664">MSEAVETRRARIARRQVDKFGERRAELAAAALHTLAELGFARTSLREIAQNSEFSHGVLHYYFSDKADLLTEAVRQFEEICVTRYDELVAAATSADGLRTGFADAMAATLAADARVHRLWYDLRNQSLFDDSFRKDVLELDERRTDMIWRVVDRYAELAGATVTVAPRIAYAMLDGIFEQALLRHLCDDDNAVRDLPAVVANVLTAIIAKA</sequence>
<dbReference type="PANTHER" id="PTHR30055">
    <property type="entry name" value="HTH-TYPE TRANSCRIPTIONAL REGULATOR RUTR"/>
    <property type="match status" value="1"/>
</dbReference>
<dbReference type="PANTHER" id="PTHR30055:SF234">
    <property type="entry name" value="HTH-TYPE TRANSCRIPTIONAL REGULATOR BETI"/>
    <property type="match status" value="1"/>
</dbReference>
<dbReference type="GO" id="GO:0003700">
    <property type="term" value="F:DNA-binding transcription factor activity"/>
    <property type="evidence" value="ECO:0007669"/>
    <property type="project" value="TreeGrafter"/>
</dbReference>
<dbReference type="Gene3D" id="1.10.357.10">
    <property type="entry name" value="Tetracycline Repressor, domain 2"/>
    <property type="match status" value="1"/>
</dbReference>
<keyword evidence="7" id="KW-1185">Reference proteome</keyword>
<dbReference type="Proteomes" id="UP000520767">
    <property type="component" value="Unassembled WGS sequence"/>
</dbReference>
<evidence type="ECO:0000256" key="2">
    <source>
        <dbReference type="ARBA" id="ARBA00023125"/>
    </source>
</evidence>
<evidence type="ECO:0000313" key="7">
    <source>
        <dbReference type="Proteomes" id="UP000520767"/>
    </source>
</evidence>
<dbReference type="GO" id="GO:0000976">
    <property type="term" value="F:transcription cis-regulatory region binding"/>
    <property type="evidence" value="ECO:0007669"/>
    <property type="project" value="TreeGrafter"/>
</dbReference>
<evidence type="ECO:0000259" key="5">
    <source>
        <dbReference type="PROSITE" id="PS50977"/>
    </source>
</evidence>
<evidence type="ECO:0000256" key="4">
    <source>
        <dbReference type="PROSITE-ProRule" id="PRU00335"/>
    </source>
</evidence>
<name>A0A7W7Q7B2_9PSEU</name>
<dbReference type="Pfam" id="PF00440">
    <property type="entry name" value="TetR_N"/>
    <property type="match status" value="1"/>
</dbReference>
<dbReference type="AlphaFoldDB" id="A0A7W7Q7B2"/>
<feature type="DNA-binding region" description="H-T-H motif" evidence="4">
    <location>
        <begin position="44"/>
        <end position="63"/>
    </location>
</feature>
<evidence type="ECO:0000313" key="6">
    <source>
        <dbReference type="EMBL" id="MBB4908375.1"/>
    </source>
</evidence>
<proteinExistence type="predicted"/>
<comment type="caution">
    <text evidence="6">The sequence shown here is derived from an EMBL/GenBank/DDBJ whole genome shotgun (WGS) entry which is preliminary data.</text>
</comment>
<dbReference type="RefSeq" id="WP_311771223.1">
    <property type="nucleotide sequence ID" value="NZ_JACHJQ010000005.1"/>
</dbReference>
<dbReference type="EMBL" id="JACHJQ010000005">
    <property type="protein sequence ID" value="MBB4908375.1"/>
    <property type="molecule type" value="Genomic_DNA"/>
</dbReference>
<dbReference type="InterPro" id="IPR009057">
    <property type="entry name" value="Homeodomain-like_sf"/>
</dbReference>
<gene>
    <name evidence="6" type="ORF">FHR82_004628</name>
</gene>
<keyword evidence="3" id="KW-0804">Transcription</keyword>
<dbReference type="SUPFAM" id="SSF46689">
    <property type="entry name" value="Homeodomain-like"/>
    <property type="match status" value="1"/>
</dbReference>
<reference evidence="6 7" key="1">
    <citation type="submission" date="2020-08" db="EMBL/GenBank/DDBJ databases">
        <title>Genomic Encyclopedia of Type Strains, Phase III (KMG-III): the genomes of soil and plant-associated and newly described type strains.</title>
        <authorList>
            <person name="Whitman W."/>
        </authorList>
    </citation>
    <scope>NUCLEOTIDE SEQUENCE [LARGE SCALE GENOMIC DNA]</scope>
    <source>
        <strain evidence="6 7">CECT 8960</strain>
    </source>
</reference>
<dbReference type="PROSITE" id="PS50977">
    <property type="entry name" value="HTH_TETR_2"/>
    <property type="match status" value="1"/>
</dbReference>